<accession>A0A0P0XNS0</accession>
<evidence type="ECO:0000313" key="3">
    <source>
        <dbReference type="Proteomes" id="UP000059680"/>
    </source>
</evidence>
<dbReference type="Proteomes" id="UP000059680">
    <property type="component" value="Chromosome 9"/>
</dbReference>
<protein>
    <submittedName>
        <fullName evidence="2">Os09g0445801 protein</fullName>
    </submittedName>
</protein>
<reference evidence="3" key="1">
    <citation type="journal article" date="2005" name="Nature">
        <title>The map-based sequence of the rice genome.</title>
        <authorList>
            <consortium name="International rice genome sequencing project (IRGSP)"/>
            <person name="Matsumoto T."/>
            <person name="Wu J."/>
            <person name="Kanamori H."/>
            <person name="Katayose Y."/>
            <person name="Fujisawa M."/>
            <person name="Namiki N."/>
            <person name="Mizuno H."/>
            <person name="Yamamoto K."/>
            <person name="Antonio B.A."/>
            <person name="Baba T."/>
            <person name="Sakata K."/>
            <person name="Nagamura Y."/>
            <person name="Aoki H."/>
            <person name="Arikawa K."/>
            <person name="Arita K."/>
            <person name="Bito T."/>
            <person name="Chiden Y."/>
            <person name="Fujitsuka N."/>
            <person name="Fukunaka R."/>
            <person name="Hamada M."/>
            <person name="Harada C."/>
            <person name="Hayashi A."/>
            <person name="Hijishita S."/>
            <person name="Honda M."/>
            <person name="Hosokawa S."/>
            <person name="Ichikawa Y."/>
            <person name="Idonuma A."/>
            <person name="Iijima M."/>
            <person name="Ikeda M."/>
            <person name="Ikeno M."/>
            <person name="Ito K."/>
            <person name="Ito S."/>
            <person name="Ito T."/>
            <person name="Ito Y."/>
            <person name="Ito Y."/>
            <person name="Iwabuchi A."/>
            <person name="Kamiya K."/>
            <person name="Karasawa W."/>
            <person name="Kurita K."/>
            <person name="Katagiri S."/>
            <person name="Kikuta A."/>
            <person name="Kobayashi H."/>
            <person name="Kobayashi N."/>
            <person name="Machita K."/>
            <person name="Maehara T."/>
            <person name="Masukawa M."/>
            <person name="Mizubayashi T."/>
            <person name="Mukai Y."/>
            <person name="Nagasaki H."/>
            <person name="Nagata Y."/>
            <person name="Naito S."/>
            <person name="Nakashima M."/>
            <person name="Nakama Y."/>
            <person name="Nakamichi Y."/>
            <person name="Nakamura M."/>
            <person name="Meguro A."/>
            <person name="Negishi M."/>
            <person name="Ohta I."/>
            <person name="Ohta T."/>
            <person name="Okamoto M."/>
            <person name="Ono N."/>
            <person name="Saji S."/>
            <person name="Sakaguchi M."/>
            <person name="Sakai K."/>
            <person name="Shibata M."/>
            <person name="Shimokawa T."/>
            <person name="Song J."/>
            <person name="Takazaki Y."/>
            <person name="Terasawa K."/>
            <person name="Tsugane M."/>
            <person name="Tsuji K."/>
            <person name="Ueda S."/>
            <person name="Waki K."/>
            <person name="Yamagata H."/>
            <person name="Yamamoto M."/>
            <person name="Yamamoto S."/>
            <person name="Yamane H."/>
            <person name="Yoshiki S."/>
            <person name="Yoshihara R."/>
            <person name="Yukawa K."/>
            <person name="Zhong H."/>
            <person name="Yano M."/>
            <person name="Yuan Q."/>
            <person name="Ouyang S."/>
            <person name="Liu J."/>
            <person name="Jones K.M."/>
            <person name="Gansberger K."/>
            <person name="Moffat K."/>
            <person name="Hill J."/>
            <person name="Bera J."/>
            <person name="Fadrosh D."/>
            <person name="Jin S."/>
            <person name="Johri S."/>
            <person name="Kim M."/>
            <person name="Overton L."/>
            <person name="Reardon M."/>
            <person name="Tsitrin T."/>
            <person name="Vuong H."/>
            <person name="Weaver B."/>
            <person name="Ciecko A."/>
            <person name="Tallon L."/>
            <person name="Jackson J."/>
            <person name="Pai G."/>
            <person name="Aken S.V."/>
            <person name="Utterback T."/>
            <person name="Reidmuller S."/>
            <person name="Feldblyum T."/>
            <person name="Hsiao J."/>
            <person name="Zismann V."/>
            <person name="Iobst S."/>
            <person name="de Vazeille A.R."/>
            <person name="Buell C.R."/>
            <person name="Ying K."/>
            <person name="Li Y."/>
            <person name="Lu T."/>
            <person name="Huang Y."/>
            <person name="Zhao Q."/>
            <person name="Feng Q."/>
            <person name="Zhang L."/>
            <person name="Zhu J."/>
            <person name="Weng Q."/>
            <person name="Mu J."/>
            <person name="Lu Y."/>
            <person name="Fan D."/>
            <person name="Liu Y."/>
            <person name="Guan J."/>
            <person name="Zhang Y."/>
            <person name="Yu S."/>
            <person name="Liu X."/>
            <person name="Zhang Y."/>
            <person name="Hong G."/>
            <person name="Han B."/>
            <person name="Choisne N."/>
            <person name="Demange N."/>
            <person name="Orjeda G."/>
            <person name="Samain S."/>
            <person name="Cattolico L."/>
            <person name="Pelletier E."/>
            <person name="Couloux A."/>
            <person name="Segurens B."/>
            <person name="Wincker P."/>
            <person name="D'Hont A."/>
            <person name="Scarpelli C."/>
            <person name="Weissenbach J."/>
            <person name="Salanoubat M."/>
            <person name="Quetier F."/>
            <person name="Yu Y."/>
            <person name="Kim H.R."/>
            <person name="Rambo T."/>
            <person name="Currie J."/>
            <person name="Collura K."/>
            <person name="Luo M."/>
            <person name="Yang T."/>
            <person name="Ammiraju J.S.S."/>
            <person name="Engler F."/>
            <person name="Soderlund C."/>
            <person name="Wing R.A."/>
            <person name="Palmer L.E."/>
            <person name="de la Bastide M."/>
            <person name="Spiegel L."/>
            <person name="Nascimento L."/>
            <person name="Zutavern T."/>
            <person name="O'Shaughnessy A."/>
            <person name="Dike S."/>
            <person name="Dedhia N."/>
            <person name="Preston R."/>
            <person name="Balija V."/>
            <person name="McCombie W.R."/>
            <person name="Chow T."/>
            <person name="Chen H."/>
            <person name="Chung M."/>
            <person name="Chen C."/>
            <person name="Shaw J."/>
            <person name="Wu H."/>
            <person name="Hsiao K."/>
            <person name="Chao Y."/>
            <person name="Chu M."/>
            <person name="Cheng C."/>
            <person name="Hour A."/>
            <person name="Lee P."/>
            <person name="Lin S."/>
            <person name="Lin Y."/>
            <person name="Liou J."/>
            <person name="Liu S."/>
            <person name="Hsing Y."/>
            <person name="Raghuvanshi S."/>
            <person name="Mohanty A."/>
            <person name="Bharti A.K."/>
            <person name="Gaur A."/>
            <person name="Gupta V."/>
            <person name="Kumar D."/>
            <person name="Ravi V."/>
            <person name="Vij S."/>
            <person name="Kapur A."/>
            <person name="Khurana P."/>
            <person name="Khurana P."/>
            <person name="Khurana J.P."/>
            <person name="Tyagi A.K."/>
            <person name="Gaikwad K."/>
            <person name="Singh A."/>
            <person name="Dalal V."/>
            <person name="Srivastava S."/>
            <person name="Dixit A."/>
            <person name="Pal A.K."/>
            <person name="Ghazi I.A."/>
            <person name="Yadav M."/>
            <person name="Pandit A."/>
            <person name="Bhargava A."/>
            <person name="Sureshbabu K."/>
            <person name="Batra K."/>
            <person name="Sharma T.R."/>
            <person name="Mohapatra T."/>
            <person name="Singh N.K."/>
            <person name="Messing J."/>
            <person name="Nelson A.B."/>
            <person name="Fuks G."/>
            <person name="Kavchok S."/>
            <person name="Keizer G."/>
            <person name="Linton E."/>
            <person name="Llaca V."/>
            <person name="Song R."/>
            <person name="Tanyolac B."/>
            <person name="Young S."/>
            <person name="Ho-Il K."/>
            <person name="Hahn J.H."/>
            <person name="Sangsakoo G."/>
            <person name="Vanavichit A."/>
            <person name="de Mattos Luiz.A.T."/>
            <person name="Zimmer P.D."/>
            <person name="Malone G."/>
            <person name="Dellagostin O."/>
            <person name="de Oliveira A.C."/>
            <person name="Bevan M."/>
            <person name="Bancroft I."/>
            <person name="Minx P."/>
            <person name="Cordum H."/>
            <person name="Wilson R."/>
            <person name="Cheng Z."/>
            <person name="Jin W."/>
            <person name="Jiang J."/>
            <person name="Leong S.A."/>
            <person name="Iwama H."/>
            <person name="Gojobori T."/>
            <person name="Itoh T."/>
            <person name="Niimura Y."/>
            <person name="Fujii Y."/>
            <person name="Habara T."/>
            <person name="Sakai H."/>
            <person name="Sato Y."/>
            <person name="Wilson G."/>
            <person name="Kumar K."/>
            <person name="McCouch S."/>
            <person name="Juretic N."/>
            <person name="Hoen D."/>
            <person name="Wright S."/>
            <person name="Bruskiewich R."/>
            <person name="Bureau T."/>
            <person name="Miyao A."/>
            <person name="Hirochika H."/>
            <person name="Nishikawa T."/>
            <person name="Kadowaki K."/>
            <person name="Sugiura M."/>
            <person name="Burr B."/>
            <person name="Sasaki T."/>
        </authorList>
    </citation>
    <scope>NUCLEOTIDE SEQUENCE [LARGE SCALE GENOMIC DNA]</scope>
    <source>
        <strain evidence="3">cv. Nipponbare</strain>
    </source>
</reference>
<reference evidence="2 3" key="2">
    <citation type="journal article" date="2013" name="Plant Cell Physiol.">
        <title>Rice Annotation Project Database (RAP-DB): an integrative and interactive database for rice genomics.</title>
        <authorList>
            <person name="Sakai H."/>
            <person name="Lee S.S."/>
            <person name="Tanaka T."/>
            <person name="Numa H."/>
            <person name="Kim J."/>
            <person name="Kawahara Y."/>
            <person name="Wakimoto H."/>
            <person name="Yang C.C."/>
            <person name="Iwamoto M."/>
            <person name="Abe T."/>
            <person name="Yamada Y."/>
            <person name="Muto A."/>
            <person name="Inokuchi H."/>
            <person name="Ikemura T."/>
            <person name="Matsumoto T."/>
            <person name="Sasaki T."/>
            <person name="Itoh T."/>
        </authorList>
    </citation>
    <scope>NUCLEOTIDE SEQUENCE [LARGE SCALE GENOMIC DNA]</scope>
    <source>
        <strain evidence="3">cv. Nipponbare</strain>
    </source>
</reference>
<dbReference type="AlphaFoldDB" id="A0A0P0XNS0"/>
<keyword evidence="1" id="KW-0732">Signal</keyword>
<keyword evidence="3" id="KW-1185">Reference proteome</keyword>
<gene>
    <name evidence="2" type="ordered locus">Os09g0445801</name>
    <name evidence="2" type="ORF">OSNPB_090445801</name>
</gene>
<dbReference type="InParanoid" id="A0A0P0XNS0"/>
<feature type="chain" id="PRO_5006057194" evidence="1">
    <location>
        <begin position="18"/>
        <end position="70"/>
    </location>
</feature>
<feature type="signal peptide" evidence="1">
    <location>
        <begin position="1"/>
        <end position="17"/>
    </location>
</feature>
<dbReference type="PaxDb" id="39947-A0A0P0XNS0"/>
<evidence type="ECO:0000313" key="2">
    <source>
        <dbReference type="EMBL" id="BAT08339.1"/>
    </source>
</evidence>
<reference evidence="2 3" key="3">
    <citation type="journal article" date="2013" name="Rice">
        <title>Improvement of the Oryza sativa Nipponbare reference genome using next generation sequence and optical map data.</title>
        <authorList>
            <person name="Kawahara Y."/>
            <person name="de la Bastide M."/>
            <person name="Hamilton J.P."/>
            <person name="Kanamori H."/>
            <person name="McCombie W.R."/>
            <person name="Ouyang S."/>
            <person name="Schwartz D.C."/>
            <person name="Tanaka T."/>
            <person name="Wu J."/>
            <person name="Zhou S."/>
            <person name="Childs K.L."/>
            <person name="Davidson R.M."/>
            <person name="Lin H."/>
            <person name="Quesada-Ocampo L."/>
            <person name="Vaillancourt B."/>
            <person name="Sakai H."/>
            <person name="Lee S.S."/>
            <person name="Kim J."/>
            <person name="Numa H."/>
            <person name="Itoh T."/>
            <person name="Buell C.R."/>
            <person name="Matsumoto T."/>
        </authorList>
    </citation>
    <scope>NUCLEOTIDE SEQUENCE [LARGE SCALE GENOMIC DNA]</scope>
    <source>
        <strain evidence="3">cv. Nipponbare</strain>
    </source>
</reference>
<name>A0A0P0XNS0_ORYSJ</name>
<dbReference type="EMBL" id="AP014965">
    <property type="protein sequence ID" value="BAT08339.1"/>
    <property type="molecule type" value="Genomic_DNA"/>
</dbReference>
<evidence type="ECO:0000256" key="1">
    <source>
        <dbReference type="SAM" id="SignalP"/>
    </source>
</evidence>
<sequence>MAQMVATLFSLIVPAAAWSSIMAQSSASRVAAMDAAVPVPSSRSSAMVHTSPPPMVAMQKRDVACNWPWT</sequence>
<dbReference type="Gramene" id="Os09t0445801-00">
    <property type="protein sequence ID" value="Os09t0445801-00"/>
    <property type="gene ID" value="Os09g0445801"/>
</dbReference>
<proteinExistence type="predicted"/>
<organism evidence="2 3">
    <name type="scientific">Oryza sativa subsp. japonica</name>
    <name type="common">Rice</name>
    <dbReference type="NCBI Taxonomy" id="39947"/>
    <lineage>
        <taxon>Eukaryota</taxon>
        <taxon>Viridiplantae</taxon>
        <taxon>Streptophyta</taxon>
        <taxon>Embryophyta</taxon>
        <taxon>Tracheophyta</taxon>
        <taxon>Spermatophyta</taxon>
        <taxon>Magnoliopsida</taxon>
        <taxon>Liliopsida</taxon>
        <taxon>Poales</taxon>
        <taxon>Poaceae</taxon>
        <taxon>BOP clade</taxon>
        <taxon>Oryzoideae</taxon>
        <taxon>Oryzeae</taxon>
        <taxon>Oryzinae</taxon>
        <taxon>Oryza</taxon>
        <taxon>Oryza sativa</taxon>
    </lineage>
</organism>